<dbReference type="RefSeq" id="XP_004362030.1">
    <property type="nucleotide sequence ID" value="XM_004361973.1"/>
</dbReference>
<protein>
    <recommendedName>
        <fullName evidence="5">Eukaryotic translation initiation factor 4E</fullName>
    </recommendedName>
</protein>
<keyword evidence="1" id="KW-0648">Protein biosynthesis</keyword>
<keyword evidence="4" id="KW-1185">Reference proteome</keyword>
<dbReference type="AlphaFoldDB" id="F4PKQ5"/>
<proteinExistence type="inferred from homology"/>
<feature type="region of interest" description="Disordered" evidence="2">
    <location>
        <begin position="196"/>
        <end position="240"/>
    </location>
</feature>
<accession>F4PKQ5</accession>
<feature type="compositionally biased region" description="Low complexity" evidence="2">
    <location>
        <begin position="9"/>
        <end position="30"/>
    </location>
</feature>
<dbReference type="Proteomes" id="UP000007797">
    <property type="component" value="Unassembled WGS sequence"/>
</dbReference>
<dbReference type="Gene3D" id="3.30.760.10">
    <property type="entry name" value="RNA Cap, Translation Initiation Factor Eif4e"/>
    <property type="match status" value="1"/>
</dbReference>
<dbReference type="Pfam" id="PF01652">
    <property type="entry name" value="IF4E"/>
    <property type="match status" value="1"/>
</dbReference>
<reference evidence="4" key="1">
    <citation type="journal article" date="2011" name="Genome Res.">
        <title>Phylogeny-wide analysis of social amoeba genomes highlights ancient origins for complex intercellular communication.</title>
        <authorList>
            <person name="Heidel A.J."/>
            <person name="Lawal H.M."/>
            <person name="Felder M."/>
            <person name="Schilde C."/>
            <person name="Helps N.R."/>
            <person name="Tunggal B."/>
            <person name="Rivero F."/>
            <person name="John U."/>
            <person name="Schleicher M."/>
            <person name="Eichinger L."/>
            <person name="Platzer M."/>
            <person name="Noegel A.A."/>
            <person name="Schaap P."/>
            <person name="Gloeckner G."/>
        </authorList>
    </citation>
    <scope>NUCLEOTIDE SEQUENCE [LARGE SCALE GENOMIC DNA]</scope>
    <source>
        <strain evidence="4">SH3</strain>
    </source>
</reference>
<dbReference type="STRING" id="1054147.F4PKQ5"/>
<dbReference type="OMA" id="IAIWNRD"/>
<feature type="region of interest" description="Disordered" evidence="2">
    <location>
        <begin position="1"/>
        <end position="30"/>
    </location>
</feature>
<sequence length="264" mass="28819">MNIPYSIGDNTSTGSDNSPSSASSSTSTTTTAAAAAPTEYHNLDCSWTIWVIDPTRKITQTTVNQTTSHDDYLSSLDNVGSFSTAGISPTWEDPINVNGGKWVLTFQNNPAKGIFFDIDLIWENLVLGIVGETIDTERDICGIVLIKRGNIERIAIWNRDASTPESIESLKINILNALPPNVASMRLNMKYQAHNLNNSNSSTSTIPNSSSNSNLSSYLNSSNSSINNNNNSNTSTTNQQQQENTYNINNNHHNNNNNINTNQS</sequence>
<organism evidence="3 4">
    <name type="scientific">Cavenderia fasciculata</name>
    <name type="common">Slime mold</name>
    <name type="synonym">Dictyostelium fasciculatum</name>
    <dbReference type="NCBI Taxonomy" id="261658"/>
    <lineage>
        <taxon>Eukaryota</taxon>
        <taxon>Amoebozoa</taxon>
        <taxon>Evosea</taxon>
        <taxon>Eumycetozoa</taxon>
        <taxon>Dictyostelia</taxon>
        <taxon>Acytosteliales</taxon>
        <taxon>Cavenderiaceae</taxon>
        <taxon>Cavenderia</taxon>
    </lineage>
</organism>
<name>F4PKQ5_CACFS</name>
<keyword evidence="1" id="KW-0694">RNA-binding</keyword>
<evidence type="ECO:0008006" key="5">
    <source>
        <dbReference type="Google" id="ProtNLM"/>
    </source>
</evidence>
<dbReference type="PANTHER" id="PTHR11960:SF65">
    <property type="entry name" value="EUKARYOTIC TRANSLATION INITIATION FACTOR 4E"/>
    <property type="match status" value="1"/>
</dbReference>
<evidence type="ECO:0000313" key="3">
    <source>
        <dbReference type="EMBL" id="EGG24179.1"/>
    </source>
</evidence>
<dbReference type="GeneID" id="14876109"/>
<keyword evidence="1" id="KW-0396">Initiation factor</keyword>
<dbReference type="GO" id="GO:0016281">
    <property type="term" value="C:eukaryotic translation initiation factor 4F complex"/>
    <property type="evidence" value="ECO:0007669"/>
    <property type="project" value="TreeGrafter"/>
</dbReference>
<evidence type="ECO:0000256" key="2">
    <source>
        <dbReference type="SAM" id="MobiDB-lite"/>
    </source>
</evidence>
<dbReference type="SUPFAM" id="SSF55418">
    <property type="entry name" value="eIF4e-like"/>
    <property type="match status" value="1"/>
</dbReference>
<comment type="similarity">
    <text evidence="1">Belongs to the eukaryotic initiation factor 4E family.</text>
</comment>
<gene>
    <name evidence="3" type="ORF">DFA_06326</name>
</gene>
<dbReference type="InterPro" id="IPR001040">
    <property type="entry name" value="TIF_eIF_4E"/>
</dbReference>
<evidence type="ECO:0000313" key="4">
    <source>
        <dbReference type="Proteomes" id="UP000007797"/>
    </source>
</evidence>
<dbReference type="EMBL" id="GL883007">
    <property type="protein sequence ID" value="EGG24179.1"/>
    <property type="molecule type" value="Genomic_DNA"/>
</dbReference>
<dbReference type="GO" id="GO:0003743">
    <property type="term" value="F:translation initiation factor activity"/>
    <property type="evidence" value="ECO:0007669"/>
    <property type="project" value="UniProtKB-KW"/>
</dbReference>
<dbReference type="OrthoDB" id="590761at2759"/>
<dbReference type="GO" id="GO:0000340">
    <property type="term" value="F:RNA 7-methylguanosine cap binding"/>
    <property type="evidence" value="ECO:0007669"/>
    <property type="project" value="TreeGrafter"/>
</dbReference>
<evidence type="ECO:0000256" key="1">
    <source>
        <dbReference type="RuleBase" id="RU004374"/>
    </source>
</evidence>
<dbReference type="KEGG" id="dfa:DFA_06326"/>
<dbReference type="InterPro" id="IPR023398">
    <property type="entry name" value="TIF_eIF4e-like"/>
</dbReference>
<dbReference type="PANTHER" id="PTHR11960">
    <property type="entry name" value="EUKARYOTIC TRANSLATION INITIATION FACTOR 4E RELATED"/>
    <property type="match status" value="1"/>
</dbReference>